<organism evidence="1 2">
    <name type="scientific">Amylocarpus encephaloides</name>
    <dbReference type="NCBI Taxonomy" id="45428"/>
    <lineage>
        <taxon>Eukaryota</taxon>
        <taxon>Fungi</taxon>
        <taxon>Dikarya</taxon>
        <taxon>Ascomycota</taxon>
        <taxon>Pezizomycotina</taxon>
        <taxon>Leotiomycetes</taxon>
        <taxon>Helotiales</taxon>
        <taxon>Helotiales incertae sedis</taxon>
        <taxon>Amylocarpus</taxon>
    </lineage>
</organism>
<proteinExistence type="predicted"/>
<dbReference type="AlphaFoldDB" id="A0A9P7Y8B6"/>
<reference evidence="1" key="1">
    <citation type="journal article" date="2021" name="IMA Fungus">
        <title>Genomic characterization of three marine fungi, including Emericellopsis atlantica sp. nov. with signatures of a generalist lifestyle and marine biomass degradation.</title>
        <authorList>
            <person name="Hagestad O.C."/>
            <person name="Hou L."/>
            <person name="Andersen J.H."/>
            <person name="Hansen E.H."/>
            <person name="Altermark B."/>
            <person name="Li C."/>
            <person name="Kuhnert E."/>
            <person name="Cox R.J."/>
            <person name="Crous P.W."/>
            <person name="Spatafora J.W."/>
            <person name="Lail K."/>
            <person name="Amirebrahimi M."/>
            <person name="Lipzen A."/>
            <person name="Pangilinan J."/>
            <person name="Andreopoulos W."/>
            <person name="Hayes R.D."/>
            <person name="Ng V."/>
            <person name="Grigoriev I.V."/>
            <person name="Jackson S.A."/>
            <person name="Sutton T.D.S."/>
            <person name="Dobson A.D.W."/>
            <person name="Rama T."/>
        </authorList>
    </citation>
    <scope>NUCLEOTIDE SEQUENCE</scope>
    <source>
        <strain evidence="1">TRa018bII</strain>
    </source>
</reference>
<dbReference type="Pfam" id="PF17124">
    <property type="entry name" value="ThiJ_like"/>
    <property type="match status" value="1"/>
</dbReference>
<evidence type="ECO:0000313" key="2">
    <source>
        <dbReference type="Proteomes" id="UP000824998"/>
    </source>
</evidence>
<sequence>MTTPKVLIPMSDYGHDPTETALPFTAFKAAGFSVHFATETGQAPACDEKMLVGITRKLLGAAKPAVEAYHLMAQAPEFQSPLAWSAPSFDLEPYHLIFLPGGHDKGVRQLLDSPIIHAHLASYFPRTRKPSARCVAAVCHGVMVLSETEGHDGRSVIHECETTALPTRFEQAAFWGTRVWLGGYYKTYGVGSENVEESVTKKLDDPRQFQRSLGMGPFVVEDKKYNYLSGRFPNDAQLLAERTIALVQGTLASGMI</sequence>
<dbReference type="SUPFAM" id="SSF52317">
    <property type="entry name" value="Class I glutamine amidotransferase-like"/>
    <property type="match status" value="1"/>
</dbReference>
<keyword evidence="1" id="KW-0315">Glutamine amidotransferase</keyword>
<gene>
    <name evidence="1" type="ORF">BJ875DRAFT_388453</name>
</gene>
<name>A0A9P7Y8B6_9HELO</name>
<dbReference type="PANTHER" id="PTHR43068">
    <property type="entry name" value="SLR1854 PROTEIN"/>
    <property type="match status" value="1"/>
</dbReference>
<evidence type="ECO:0000313" key="1">
    <source>
        <dbReference type="EMBL" id="KAG9228906.1"/>
    </source>
</evidence>
<accession>A0A9P7Y8B6</accession>
<keyword evidence="2" id="KW-1185">Reference proteome</keyword>
<comment type="caution">
    <text evidence="1">The sequence shown here is derived from an EMBL/GenBank/DDBJ whole genome shotgun (WGS) entry which is preliminary data.</text>
</comment>
<dbReference type="OrthoDB" id="543156at2759"/>
<dbReference type="EMBL" id="MU251843">
    <property type="protein sequence ID" value="KAG9228906.1"/>
    <property type="molecule type" value="Genomic_DNA"/>
</dbReference>
<dbReference type="InterPro" id="IPR029062">
    <property type="entry name" value="Class_I_gatase-like"/>
</dbReference>
<dbReference type="InterPro" id="IPR032633">
    <property type="entry name" value="ThiJ-like"/>
</dbReference>
<dbReference type="Gene3D" id="3.40.50.880">
    <property type="match status" value="1"/>
</dbReference>
<protein>
    <submittedName>
        <fullName evidence="1">Class I glutamine amidotransferase-like protein</fullName>
    </submittedName>
</protein>
<dbReference type="Proteomes" id="UP000824998">
    <property type="component" value="Unassembled WGS sequence"/>
</dbReference>
<dbReference type="PANTHER" id="PTHR43068:SF1">
    <property type="entry name" value="SLR1854 PROTEIN"/>
    <property type="match status" value="1"/>
</dbReference>